<evidence type="ECO:0000256" key="3">
    <source>
        <dbReference type="ARBA" id="ARBA00022692"/>
    </source>
</evidence>
<evidence type="ECO:0000256" key="8">
    <source>
        <dbReference type="SAM" id="Phobius"/>
    </source>
</evidence>
<name>A0A1G1ZJ34_9BACT</name>
<feature type="transmembrane region" description="Helical" evidence="8">
    <location>
        <begin position="73"/>
        <end position="90"/>
    </location>
</feature>
<evidence type="ECO:0000256" key="4">
    <source>
        <dbReference type="ARBA" id="ARBA00022746"/>
    </source>
</evidence>
<dbReference type="STRING" id="1798404.A3B92_00460"/>
<evidence type="ECO:0000259" key="9">
    <source>
        <dbReference type="Pfam" id="PF18916"/>
    </source>
</evidence>
<dbReference type="GO" id="GO:0016020">
    <property type="term" value="C:membrane"/>
    <property type="evidence" value="ECO:0007669"/>
    <property type="project" value="UniProtKB-SubCell"/>
</dbReference>
<feature type="transmembrane region" description="Helical" evidence="8">
    <location>
        <begin position="193"/>
        <end position="217"/>
    </location>
</feature>
<dbReference type="GO" id="GO:0045436">
    <property type="term" value="F:lycopene beta cyclase activity"/>
    <property type="evidence" value="ECO:0007669"/>
    <property type="project" value="UniProtKB-ARBA"/>
</dbReference>
<dbReference type="GO" id="GO:0016117">
    <property type="term" value="P:carotenoid biosynthetic process"/>
    <property type="evidence" value="ECO:0007669"/>
    <property type="project" value="UniProtKB-KW"/>
</dbReference>
<gene>
    <name evidence="10" type="ORF">A3B92_00460</name>
</gene>
<evidence type="ECO:0000256" key="5">
    <source>
        <dbReference type="ARBA" id="ARBA00022989"/>
    </source>
</evidence>
<dbReference type="GO" id="GO:0016872">
    <property type="term" value="F:intramolecular lyase activity"/>
    <property type="evidence" value="ECO:0007669"/>
    <property type="project" value="InterPro"/>
</dbReference>
<organism evidence="10 11">
    <name type="scientific">Candidatus Harrisonbacteria bacterium RIFCSPHIGHO2_02_FULL_42_16</name>
    <dbReference type="NCBI Taxonomy" id="1798404"/>
    <lineage>
        <taxon>Bacteria</taxon>
        <taxon>Candidatus Harrisoniibacteriota</taxon>
    </lineage>
</organism>
<keyword evidence="4" id="KW-0125">Carotenoid biosynthesis</keyword>
<dbReference type="InterPro" id="IPR017825">
    <property type="entry name" value="Lycopene_cyclase_dom"/>
</dbReference>
<feature type="transmembrane region" description="Helical" evidence="8">
    <location>
        <begin position="134"/>
        <end position="151"/>
    </location>
</feature>
<evidence type="ECO:0000256" key="1">
    <source>
        <dbReference type="ARBA" id="ARBA00004141"/>
    </source>
</evidence>
<accession>A0A1G1ZJ34</accession>
<keyword evidence="5 8" id="KW-1133">Transmembrane helix</keyword>
<dbReference type="AlphaFoldDB" id="A0A1G1ZJ34"/>
<feature type="transmembrane region" description="Helical" evidence="8">
    <location>
        <begin position="6"/>
        <end position="23"/>
    </location>
</feature>
<proteinExistence type="predicted"/>
<feature type="domain" description="Lycopene cyclase" evidence="9">
    <location>
        <begin position="133"/>
        <end position="224"/>
    </location>
</feature>
<evidence type="ECO:0000313" key="10">
    <source>
        <dbReference type="EMBL" id="OGY64592.1"/>
    </source>
</evidence>
<evidence type="ECO:0000256" key="6">
    <source>
        <dbReference type="ARBA" id="ARBA00023136"/>
    </source>
</evidence>
<keyword evidence="3 8" id="KW-0812">Transmembrane</keyword>
<reference evidence="10 11" key="1">
    <citation type="journal article" date="2016" name="Nat. Commun.">
        <title>Thousands of microbial genomes shed light on interconnected biogeochemical processes in an aquifer system.</title>
        <authorList>
            <person name="Anantharaman K."/>
            <person name="Brown C.T."/>
            <person name="Hug L.A."/>
            <person name="Sharon I."/>
            <person name="Castelle C.J."/>
            <person name="Probst A.J."/>
            <person name="Thomas B.C."/>
            <person name="Singh A."/>
            <person name="Wilkins M.J."/>
            <person name="Karaoz U."/>
            <person name="Brodie E.L."/>
            <person name="Williams K.H."/>
            <person name="Hubbard S.S."/>
            <person name="Banfield J.F."/>
        </authorList>
    </citation>
    <scope>NUCLEOTIDE SEQUENCE [LARGE SCALE GENOMIC DNA]</scope>
</reference>
<dbReference type="Proteomes" id="UP000177960">
    <property type="component" value="Unassembled WGS sequence"/>
</dbReference>
<evidence type="ECO:0000256" key="2">
    <source>
        <dbReference type="ARBA" id="ARBA00004829"/>
    </source>
</evidence>
<comment type="pathway">
    <text evidence="2">Carotenoid biosynthesis.</text>
</comment>
<feature type="transmembrane region" description="Helical" evidence="8">
    <location>
        <begin position="35"/>
        <end position="53"/>
    </location>
</feature>
<comment type="subcellular location">
    <subcellularLocation>
        <location evidence="1">Membrane</location>
        <topology evidence="1">Multi-pass membrane protein</topology>
    </subcellularLocation>
</comment>
<keyword evidence="7" id="KW-0413">Isomerase</keyword>
<sequence>MQFAWFIWSLILLVIWLAIYFFLKNDESRKEMLKVSLWTSILGLTEPFFVPEYWSPPSLFDLAQRTGFDIESFLFSFGIGGLAFVIYEFIFSVRHKRMPVLERFNPRHRYHFFALISGPIIFSAFLIFSEFNNIHSAIIALALGGIFIILCRPDLKIKMIASALIFLGIYYLYFLTLILLYPGYVESVWNLTAISGILISSIPLEELLFALSFGFFWSGVYEHFTWNKLVKNHYELQL</sequence>
<evidence type="ECO:0000313" key="11">
    <source>
        <dbReference type="Proteomes" id="UP000177960"/>
    </source>
</evidence>
<protein>
    <recommendedName>
        <fullName evidence="9">Lycopene cyclase domain-containing protein</fullName>
    </recommendedName>
</protein>
<keyword evidence="6 8" id="KW-0472">Membrane</keyword>
<feature type="transmembrane region" description="Helical" evidence="8">
    <location>
        <begin position="163"/>
        <end position="181"/>
    </location>
</feature>
<evidence type="ECO:0000256" key="7">
    <source>
        <dbReference type="ARBA" id="ARBA00023235"/>
    </source>
</evidence>
<feature type="transmembrane region" description="Helical" evidence="8">
    <location>
        <begin position="110"/>
        <end position="128"/>
    </location>
</feature>
<dbReference type="EMBL" id="MHJG01000002">
    <property type="protein sequence ID" value="OGY64592.1"/>
    <property type="molecule type" value="Genomic_DNA"/>
</dbReference>
<comment type="caution">
    <text evidence="10">The sequence shown here is derived from an EMBL/GenBank/DDBJ whole genome shotgun (WGS) entry which is preliminary data.</text>
</comment>
<dbReference type="Pfam" id="PF18916">
    <property type="entry name" value="Lycopene_cyc"/>
    <property type="match status" value="1"/>
</dbReference>